<dbReference type="EMBL" id="WNUR01000011">
    <property type="protein sequence ID" value="MDZ7540897.1"/>
    <property type="molecule type" value="Genomic_DNA"/>
</dbReference>
<evidence type="ECO:0000313" key="3">
    <source>
        <dbReference type="Proteomes" id="UP001288944"/>
    </source>
</evidence>
<dbReference type="Proteomes" id="UP001288944">
    <property type="component" value="Unassembled WGS sequence"/>
</dbReference>
<accession>A0AAW9JYQ9</accession>
<proteinExistence type="predicted"/>
<protein>
    <submittedName>
        <fullName evidence="2">Uncharacterized protein</fullName>
    </submittedName>
</protein>
<name>A0AAW9JYQ9_CLOPF</name>
<dbReference type="RefSeq" id="WP_164802850.1">
    <property type="nucleotide sequence ID" value="NZ_CATNWL010000004.1"/>
</dbReference>
<dbReference type="EMBL" id="WNUI01000024">
    <property type="protein sequence ID" value="MDZ4909384.1"/>
    <property type="molecule type" value="Genomic_DNA"/>
</dbReference>
<dbReference type="Proteomes" id="UP001288778">
    <property type="component" value="Unassembled WGS sequence"/>
</dbReference>
<evidence type="ECO:0000313" key="2">
    <source>
        <dbReference type="EMBL" id="MDZ7540897.1"/>
    </source>
</evidence>
<organism evidence="2 3">
    <name type="scientific">Clostridium perfringens</name>
    <dbReference type="NCBI Taxonomy" id="1502"/>
    <lineage>
        <taxon>Bacteria</taxon>
        <taxon>Bacillati</taxon>
        <taxon>Bacillota</taxon>
        <taxon>Clostridia</taxon>
        <taxon>Eubacteriales</taxon>
        <taxon>Clostridiaceae</taxon>
        <taxon>Clostridium</taxon>
    </lineage>
</organism>
<evidence type="ECO:0000313" key="1">
    <source>
        <dbReference type="EMBL" id="MDZ4909384.1"/>
    </source>
</evidence>
<comment type="caution">
    <text evidence="2">The sequence shown here is derived from an EMBL/GenBank/DDBJ whole genome shotgun (WGS) entry which is preliminary data.</text>
</comment>
<gene>
    <name evidence="1" type="ORF">GNF68_09915</name>
    <name evidence="2" type="ORF">GNF83_06475</name>
</gene>
<sequence>MEIWNKVKSNIGEEGKEIKTFTITNRKRKYFFAKVVNDSLIISRSLGNEESCSINIPRTITYKQFKEIYDLYDLYIKKEKGIRERMTKLNNNTTYIISIIKSVEE</sequence>
<dbReference type="AlphaFoldDB" id="A0AAW9JYQ9"/>
<reference evidence="2" key="1">
    <citation type="submission" date="2019-11" db="EMBL/GenBank/DDBJ databases">
        <title>Characterization of Clostridium perfringens isolates from swine manure treated agricultural soils.</title>
        <authorList>
            <person name="Wushke S.T."/>
        </authorList>
    </citation>
    <scope>NUCLEOTIDE SEQUENCE</scope>
    <source>
        <strain evidence="2">X62</strain>
        <strain evidence="1">X94</strain>
    </source>
</reference>